<feature type="non-terminal residue" evidence="1">
    <location>
        <position position="76"/>
    </location>
</feature>
<evidence type="ECO:0000313" key="2">
    <source>
        <dbReference type="Proteomes" id="UP001479290"/>
    </source>
</evidence>
<accession>A0AAW2AQF1</accession>
<organism evidence="1 2">
    <name type="scientific">Culter alburnus</name>
    <name type="common">Topmouth culter</name>
    <dbReference type="NCBI Taxonomy" id="194366"/>
    <lineage>
        <taxon>Eukaryota</taxon>
        <taxon>Metazoa</taxon>
        <taxon>Chordata</taxon>
        <taxon>Craniata</taxon>
        <taxon>Vertebrata</taxon>
        <taxon>Euteleostomi</taxon>
        <taxon>Actinopterygii</taxon>
        <taxon>Neopterygii</taxon>
        <taxon>Teleostei</taxon>
        <taxon>Ostariophysi</taxon>
        <taxon>Cypriniformes</taxon>
        <taxon>Xenocyprididae</taxon>
        <taxon>Xenocypridinae</taxon>
        <taxon>Culter</taxon>
    </lineage>
</organism>
<keyword evidence="2" id="KW-1185">Reference proteome</keyword>
<dbReference type="AlphaFoldDB" id="A0AAW2AQF1"/>
<evidence type="ECO:0000313" key="1">
    <source>
        <dbReference type="EMBL" id="KAK9975946.1"/>
    </source>
</evidence>
<dbReference type="Proteomes" id="UP001479290">
    <property type="component" value="Unassembled WGS sequence"/>
</dbReference>
<gene>
    <name evidence="1" type="ORF">ABG768_021172</name>
</gene>
<feature type="non-terminal residue" evidence="1">
    <location>
        <position position="1"/>
    </location>
</feature>
<comment type="caution">
    <text evidence="1">The sequence shown here is derived from an EMBL/GenBank/DDBJ whole genome shotgun (WGS) entry which is preliminary data.</text>
</comment>
<sequence length="76" mass="8089">NLGQVVIIMRGGKKKCSENKVTEFLGSDCAGSPAEKHWPCVQAIALVALGRASAQLRMMLVLPAPVWGSYASLIGY</sequence>
<protein>
    <submittedName>
        <fullName evidence="1">Uncharacterized protein</fullName>
    </submittedName>
</protein>
<name>A0AAW2AQF1_CULAL</name>
<reference evidence="1 2" key="1">
    <citation type="submission" date="2024-05" db="EMBL/GenBank/DDBJ databases">
        <title>A high-quality chromosomal-level genome assembly of Topmouth culter (Culter alburnus).</title>
        <authorList>
            <person name="Zhao H."/>
        </authorList>
    </citation>
    <scope>NUCLEOTIDE SEQUENCE [LARGE SCALE GENOMIC DNA]</scope>
    <source>
        <strain evidence="1">CATC2023</strain>
        <tissue evidence="1">Muscle</tissue>
    </source>
</reference>
<proteinExistence type="predicted"/>
<dbReference type="EMBL" id="JAWDJR010000004">
    <property type="protein sequence ID" value="KAK9975946.1"/>
    <property type="molecule type" value="Genomic_DNA"/>
</dbReference>